<sequence length="422" mass="44931">MGSGKKALMATALATVVLSTTVACGGDGGRTELRFFYWGSEARHKMTEEAIRKFEEKHPDIDVVGEFSGFGDYYETLATKVAADQAPDVITLEIRGLREYAERGTLADLSDSVDTADIDAKVLATGTIGGKRYAIPTGVNAWSLVVDPEAFRKAGQKLPDDTKWTWDEYAALAAAITAGTGGRIYGAQQAFNPAFLQIFAAQRGERFYDGNRIGVSPRTLKAWWALQRRLVATKGSPGVAKTVELAAQNVDRSLFATGNGAMGMWWSNELGAISKAAGGKQVGLLRMPKAGDAASGGMFLQPAMFYTASAKSPHRAAAAAFIDFMVNDPDAGGIVLSDRGLPANAKVLAAVTDKLPEVDKRTVAFLKEIAGELTDPPAAPPKLASAMEDILRRYTHEVLFGRMTPDAAAQKFVTEANASIAG</sequence>
<dbReference type="Proteomes" id="UP001552427">
    <property type="component" value="Unassembled WGS sequence"/>
</dbReference>
<dbReference type="Gene3D" id="3.40.190.10">
    <property type="entry name" value="Periplasmic binding protein-like II"/>
    <property type="match status" value="2"/>
</dbReference>
<dbReference type="EMBL" id="JBFARM010000011">
    <property type="protein sequence ID" value="MEV4290605.1"/>
    <property type="molecule type" value="Genomic_DNA"/>
</dbReference>
<evidence type="ECO:0000313" key="3">
    <source>
        <dbReference type="Proteomes" id="UP001552427"/>
    </source>
</evidence>
<gene>
    <name evidence="2" type="ORF">AB0K40_34290</name>
</gene>
<dbReference type="PANTHER" id="PTHR43649">
    <property type="entry name" value="ARABINOSE-BINDING PROTEIN-RELATED"/>
    <property type="match status" value="1"/>
</dbReference>
<proteinExistence type="predicted"/>
<keyword evidence="3" id="KW-1185">Reference proteome</keyword>
<dbReference type="Pfam" id="PF01547">
    <property type="entry name" value="SBP_bac_1"/>
    <property type="match status" value="1"/>
</dbReference>
<protein>
    <submittedName>
        <fullName evidence="2">Extracellular solute-binding protein</fullName>
    </submittedName>
</protein>
<dbReference type="PROSITE" id="PS51257">
    <property type="entry name" value="PROKAR_LIPOPROTEIN"/>
    <property type="match status" value="1"/>
</dbReference>
<reference evidence="2 3" key="1">
    <citation type="submission" date="2024-06" db="EMBL/GenBank/DDBJ databases">
        <title>The Natural Products Discovery Center: Release of the First 8490 Sequenced Strains for Exploring Actinobacteria Biosynthetic Diversity.</title>
        <authorList>
            <person name="Kalkreuter E."/>
            <person name="Kautsar S.A."/>
            <person name="Yang D."/>
            <person name="Bader C.D."/>
            <person name="Teijaro C.N."/>
            <person name="Fluegel L."/>
            <person name="Davis C.M."/>
            <person name="Simpson J.R."/>
            <person name="Lauterbach L."/>
            <person name="Steele A.D."/>
            <person name="Gui C."/>
            <person name="Meng S."/>
            <person name="Li G."/>
            <person name="Viehrig K."/>
            <person name="Ye F."/>
            <person name="Su P."/>
            <person name="Kiefer A.F."/>
            <person name="Nichols A."/>
            <person name="Cepeda A.J."/>
            <person name="Yan W."/>
            <person name="Fan B."/>
            <person name="Jiang Y."/>
            <person name="Adhikari A."/>
            <person name="Zheng C.-J."/>
            <person name="Schuster L."/>
            <person name="Cowan T.M."/>
            <person name="Smanski M.J."/>
            <person name="Chevrette M.G."/>
            <person name="De Carvalho L.P.S."/>
            <person name="Shen B."/>
        </authorList>
    </citation>
    <scope>NUCLEOTIDE SEQUENCE [LARGE SCALE GENOMIC DNA]</scope>
    <source>
        <strain evidence="2 3">NPDC049574</strain>
    </source>
</reference>
<name>A0ABV3HEM4_9ACTN</name>
<dbReference type="InterPro" id="IPR006059">
    <property type="entry name" value="SBP"/>
</dbReference>
<organism evidence="2 3">
    <name type="scientific">Nonomuraea bangladeshensis</name>
    <dbReference type="NCBI Taxonomy" id="404385"/>
    <lineage>
        <taxon>Bacteria</taxon>
        <taxon>Bacillati</taxon>
        <taxon>Actinomycetota</taxon>
        <taxon>Actinomycetes</taxon>
        <taxon>Streptosporangiales</taxon>
        <taxon>Streptosporangiaceae</taxon>
        <taxon>Nonomuraea</taxon>
    </lineage>
</organism>
<feature type="chain" id="PRO_5045689714" evidence="1">
    <location>
        <begin position="26"/>
        <end position="422"/>
    </location>
</feature>
<dbReference type="InterPro" id="IPR050490">
    <property type="entry name" value="Bact_solute-bd_prot1"/>
</dbReference>
<dbReference type="RefSeq" id="WP_364457706.1">
    <property type="nucleotide sequence ID" value="NZ_JBFARM010000011.1"/>
</dbReference>
<feature type="signal peptide" evidence="1">
    <location>
        <begin position="1"/>
        <end position="25"/>
    </location>
</feature>
<accession>A0ABV3HEM4</accession>
<evidence type="ECO:0000256" key="1">
    <source>
        <dbReference type="SAM" id="SignalP"/>
    </source>
</evidence>
<dbReference type="SUPFAM" id="SSF53850">
    <property type="entry name" value="Periplasmic binding protein-like II"/>
    <property type="match status" value="1"/>
</dbReference>
<keyword evidence="1" id="KW-0732">Signal</keyword>
<evidence type="ECO:0000313" key="2">
    <source>
        <dbReference type="EMBL" id="MEV4290605.1"/>
    </source>
</evidence>
<comment type="caution">
    <text evidence="2">The sequence shown here is derived from an EMBL/GenBank/DDBJ whole genome shotgun (WGS) entry which is preliminary data.</text>
</comment>
<dbReference type="PANTHER" id="PTHR43649:SF11">
    <property type="entry name" value="ABC TRANSPORTER SUBSTRATE-BINDING PROTEIN YESO-RELATED"/>
    <property type="match status" value="1"/>
</dbReference>